<dbReference type="AlphaFoldDB" id="A0A6H1ZA28"/>
<name>A0A6H1ZA28_9ZZZZ</name>
<dbReference type="EMBL" id="MT144608">
    <property type="protein sequence ID" value="QJH94900.1"/>
    <property type="molecule type" value="Genomic_DNA"/>
</dbReference>
<protein>
    <submittedName>
        <fullName evidence="1">Uncharacterized protein</fullName>
    </submittedName>
</protein>
<accession>A0A6H1ZA28</accession>
<reference evidence="1" key="1">
    <citation type="submission" date="2020-03" db="EMBL/GenBank/DDBJ databases">
        <title>The deep terrestrial virosphere.</title>
        <authorList>
            <person name="Holmfeldt K."/>
            <person name="Nilsson E."/>
            <person name="Simone D."/>
            <person name="Lopez-Fernandez M."/>
            <person name="Wu X."/>
            <person name="de Brujin I."/>
            <person name="Lundin D."/>
            <person name="Andersson A."/>
            <person name="Bertilsson S."/>
            <person name="Dopson M."/>
        </authorList>
    </citation>
    <scope>NUCLEOTIDE SEQUENCE</scope>
    <source>
        <strain evidence="1">TM448A00147</strain>
        <strain evidence="2">TM448B00305</strain>
    </source>
</reference>
<gene>
    <name evidence="1" type="ORF">TM448A00147_0012</name>
    <name evidence="2" type="ORF">TM448B00305_0021</name>
</gene>
<sequence>MKISTDDQYRLAIEARVHARTVRRWLDGGNVTRASLAQLEAAAKRLQLDVGPPEGGAKETG</sequence>
<evidence type="ECO:0000313" key="2">
    <source>
        <dbReference type="EMBL" id="QJH94900.1"/>
    </source>
</evidence>
<evidence type="ECO:0000313" key="1">
    <source>
        <dbReference type="EMBL" id="QJA44753.1"/>
    </source>
</evidence>
<organism evidence="1">
    <name type="scientific">viral metagenome</name>
    <dbReference type="NCBI Taxonomy" id="1070528"/>
    <lineage>
        <taxon>unclassified sequences</taxon>
        <taxon>metagenomes</taxon>
        <taxon>organismal metagenomes</taxon>
    </lineage>
</organism>
<proteinExistence type="predicted"/>
<dbReference type="EMBL" id="MT143980">
    <property type="protein sequence ID" value="QJA44753.1"/>
    <property type="molecule type" value="Genomic_DNA"/>
</dbReference>